<evidence type="ECO:0000256" key="1">
    <source>
        <dbReference type="ARBA" id="ARBA00022801"/>
    </source>
</evidence>
<name>A0A1W1H6J8_9BACT</name>
<dbReference type="Gene3D" id="3.60.40.10">
    <property type="entry name" value="PPM-type phosphatase domain"/>
    <property type="match status" value="1"/>
</dbReference>
<feature type="transmembrane region" description="Helical" evidence="2">
    <location>
        <begin position="6"/>
        <end position="29"/>
    </location>
</feature>
<evidence type="ECO:0000313" key="4">
    <source>
        <dbReference type="EMBL" id="SLM28077.1"/>
    </source>
</evidence>
<keyword evidence="2" id="KW-0812">Transmembrane</keyword>
<reference evidence="4 5" key="1">
    <citation type="submission" date="2017-03" db="EMBL/GenBank/DDBJ databases">
        <authorList>
            <person name="Afonso C.L."/>
            <person name="Miller P.J."/>
            <person name="Scott M.A."/>
            <person name="Spackman E."/>
            <person name="Goraichik I."/>
            <person name="Dimitrov K.M."/>
            <person name="Suarez D.L."/>
            <person name="Swayne D.E."/>
        </authorList>
    </citation>
    <scope>NUCLEOTIDE SEQUENCE [LARGE SCALE GENOMIC DNA]</scope>
    <source>
        <strain evidence="4">PRJEB14757</strain>
    </source>
</reference>
<dbReference type="EMBL" id="FWEV01000030">
    <property type="protein sequence ID" value="SLM28077.1"/>
    <property type="molecule type" value="Genomic_DNA"/>
</dbReference>
<dbReference type="GO" id="GO:0016791">
    <property type="term" value="F:phosphatase activity"/>
    <property type="evidence" value="ECO:0007669"/>
    <property type="project" value="TreeGrafter"/>
</dbReference>
<evidence type="ECO:0000259" key="3">
    <source>
        <dbReference type="PROSITE" id="PS50885"/>
    </source>
</evidence>
<feature type="domain" description="HAMP" evidence="3">
    <location>
        <begin position="360"/>
        <end position="410"/>
    </location>
</feature>
<evidence type="ECO:0000256" key="2">
    <source>
        <dbReference type="SAM" id="Phobius"/>
    </source>
</evidence>
<dbReference type="STRING" id="1246637.MTBBW1_1250008"/>
<dbReference type="PANTHER" id="PTHR43156">
    <property type="entry name" value="STAGE II SPORULATION PROTEIN E-RELATED"/>
    <property type="match status" value="1"/>
</dbReference>
<dbReference type="GO" id="GO:0016020">
    <property type="term" value="C:membrane"/>
    <property type="evidence" value="ECO:0007669"/>
    <property type="project" value="InterPro"/>
</dbReference>
<dbReference type="Proteomes" id="UP000191931">
    <property type="component" value="Unassembled WGS sequence"/>
</dbReference>
<proteinExistence type="predicted"/>
<dbReference type="OrthoDB" id="9802500at2"/>
<dbReference type="PROSITE" id="PS50885">
    <property type="entry name" value="HAMP"/>
    <property type="match status" value="1"/>
</dbReference>
<dbReference type="AlphaFoldDB" id="A0A1W1H6J8"/>
<dbReference type="SMART" id="SM00331">
    <property type="entry name" value="PP2C_SIG"/>
    <property type="match status" value="1"/>
</dbReference>
<accession>A0A1W1H6J8</accession>
<dbReference type="Gene3D" id="1.20.120.1530">
    <property type="match status" value="1"/>
</dbReference>
<keyword evidence="2" id="KW-0472">Membrane</keyword>
<dbReference type="Pfam" id="PF07228">
    <property type="entry name" value="SpoIIE"/>
    <property type="match status" value="1"/>
</dbReference>
<gene>
    <name evidence="4" type="ORF">MTBBW1_1250008</name>
</gene>
<evidence type="ECO:0000313" key="5">
    <source>
        <dbReference type="Proteomes" id="UP000191931"/>
    </source>
</evidence>
<dbReference type="RefSeq" id="WP_080804451.1">
    <property type="nucleotide sequence ID" value="NZ_LT828547.1"/>
</dbReference>
<organism evidence="4 5">
    <name type="scientific">Desulfamplus magnetovallimortis</name>
    <dbReference type="NCBI Taxonomy" id="1246637"/>
    <lineage>
        <taxon>Bacteria</taxon>
        <taxon>Pseudomonadati</taxon>
        <taxon>Thermodesulfobacteriota</taxon>
        <taxon>Desulfobacteria</taxon>
        <taxon>Desulfobacterales</taxon>
        <taxon>Desulfobacteraceae</taxon>
        <taxon>Desulfamplus</taxon>
    </lineage>
</organism>
<dbReference type="GO" id="GO:0007165">
    <property type="term" value="P:signal transduction"/>
    <property type="evidence" value="ECO:0007669"/>
    <property type="project" value="InterPro"/>
</dbReference>
<keyword evidence="1" id="KW-0378">Hydrolase</keyword>
<dbReference type="InterPro" id="IPR052016">
    <property type="entry name" value="Bact_Sigma-Reg"/>
</dbReference>
<dbReference type="InterPro" id="IPR001932">
    <property type="entry name" value="PPM-type_phosphatase-like_dom"/>
</dbReference>
<keyword evidence="5" id="KW-1185">Reference proteome</keyword>
<dbReference type="Pfam" id="PF18947">
    <property type="entry name" value="HAMP_2"/>
    <property type="match status" value="1"/>
</dbReference>
<dbReference type="PANTHER" id="PTHR43156:SF2">
    <property type="entry name" value="STAGE II SPORULATION PROTEIN E"/>
    <property type="match status" value="1"/>
</dbReference>
<dbReference type="InterPro" id="IPR036457">
    <property type="entry name" value="PPM-type-like_dom_sf"/>
</dbReference>
<protein>
    <recommendedName>
        <fullName evidence="3">HAMP domain-containing protein</fullName>
    </recommendedName>
</protein>
<sequence length="927" mass="105145">MTVTRKLLLINTLICAAFVFMIMVVFFSFRHIEEVLTTRFASETHRIIENSNMARELSRVLSDMNLILRTFYEKSEILDTEGKRLFNGIDALLAKSGNEEMSISLGRFKQHLIHILDQCGDVNLVREELRETEKRFDDSLISLDEIIARRLVELMIEGENTSDLEQLSSMVGGWRESFIRMKLTFVNLGLEHFKHPMEEKAHPLLDQADDLQMRLRTLTAATPDIAAHGRELIHQLNQYKALVASNHNVVEKLGGLLEENDLEKETILLLMEKMDTQISRRTTESTNTLKSHINNSMMLNLMIFIGVLPVVILGGMTAYSIKEPTGKIIEYIRRLSRGDVPDPITDLYKGEFALVRDYLNRLIQATRNVTQIAEDIAAGNMGIPVQERSENDRLMQALNRMIQRLDKIISETRGMILSVGAGKMDVRGNAEAFEGGWRDLVAGVNDLIEGLSSAVSSSAALGQEMALARNIQTCLLPAPASIDNIHPDFDISAIMLPADQVGGDFYEIALDREKNLRIAIGDVSGHGVTPGLIMMMAQTVHSTVCANFDSDARDMVVKINEILYANVNERLNENHFMTFNALKYLGYGKFEHAGAHLRIIVYRRKLSQCELIPTEGIYLNFKKDISRPTKNACFEMEEGDIMLLYTDGLTEARNERDELLDIDGLVSIIERHALNDPGCESRLMKDKIMSDVLDWCDKKRDDDMTLLIVRRKEGRMSEENSLPESRYEENSVVIGNFIHPDHTSLFDLSSTLRFRARSIDQKKLWESKDRSAEFMGDIWSLFVDSEKAERIKTLLHSVCVELIENAVKYGCQDNDYIVTIELCLKNDELLVYLINTCSPSRIPALEESARLILATRDIKTLFRRKMREAKAAKKLGQNRSQLGFIRILMQHVNLAWKINTEPDKSAVVITLARIPLMEKDDIKGGAI</sequence>
<dbReference type="InterPro" id="IPR003660">
    <property type="entry name" value="HAMP_dom"/>
</dbReference>
<dbReference type="CDD" id="cd06225">
    <property type="entry name" value="HAMP"/>
    <property type="match status" value="1"/>
</dbReference>
<keyword evidence="2" id="KW-1133">Transmembrane helix</keyword>